<dbReference type="InterPro" id="IPR005467">
    <property type="entry name" value="His_kinase_dom"/>
</dbReference>
<dbReference type="PANTHER" id="PTHR45453:SF1">
    <property type="entry name" value="PHOSPHATE REGULON SENSOR PROTEIN PHOR"/>
    <property type="match status" value="1"/>
</dbReference>
<dbReference type="SMART" id="SM00304">
    <property type="entry name" value="HAMP"/>
    <property type="match status" value="1"/>
</dbReference>
<dbReference type="InterPro" id="IPR050351">
    <property type="entry name" value="BphY/WalK/GraS-like"/>
</dbReference>
<comment type="subcellular location">
    <subcellularLocation>
        <location evidence="2">Membrane</location>
    </subcellularLocation>
</comment>
<keyword evidence="7" id="KW-0902">Two-component regulatory system</keyword>
<proteinExistence type="predicted"/>
<dbReference type="InterPro" id="IPR036097">
    <property type="entry name" value="HisK_dim/P_sf"/>
</dbReference>
<feature type="domain" description="Histidine kinase" evidence="10">
    <location>
        <begin position="294"/>
        <end position="517"/>
    </location>
</feature>
<dbReference type="CDD" id="cd00082">
    <property type="entry name" value="HisKA"/>
    <property type="match status" value="1"/>
</dbReference>
<dbReference type="SMART" id="SM00388">
    <property type="entry name" value="HisKA"/>
    <property type="match status" value="1"/>
</dbReference>
<evidence type="ECO:0000259" key="11">
    <source>
        <dbReference type="PROSITE" id="PS50885"/>
    </source>
</evidence>
<keyword evidence="9" id="KW-0812">Transmembrane</keyword>
<dbReference type="Gene3D" id="3.30.565.10">
    <property type="entry name" value="Histidine kinase-like ATPase, C-terminal domain"/>
    <property type="match status" value="1"/>
</dbReference>
<comment type="catalytic activity">
    <reaction evidence="1">
        <text>ATP + protein L-histidine = ADP + protein N-phospho-L-histidine.</text>
        <dbReference type="EC" id="2.7.13.3"/>
    </reaction>
</comment>
<evidence type="ECO:0000256" key="4">
    <source>
        <dbReference type="ARBA" id="ARBA00022553"/>
    </source>
</evidence>
<dbReference type="PANTHER" id="PTHR45453">
    <property type="entry name" value="PHOSPHATE REGULON SENSOR PROTEIN PHOR"/>
    <property type="match status" value="1"/>
</dbReference>
<dbReference type="PROSITE" id="PS50109">
    <property type="entry name" value="HIS_KIN"/>
    <property type="match status" value="1"/>
</dbReference>
<evidence type="ECO:0000256" key="9">
    <source>
        <dbReference type="SAM" id="Phobius"/>
    </source>
</evidence>
<keyword evidence="4" id="KW-0597">Phosphoprotein</keyword>
<dbReference type="Gene3D" id="6.10.340.10">
    <property type="match status" value="1"/>
</dbReference>
<evidence type="ECO:0000256" key="1">
    <source>
        <dbReference type="ARBA" id="ARBA00000085"/>
    </source>
</evidence>
<feature type="transmembrane region" description="Helical" evidence="9">
    <location>
        <begin position="190"/>
        <end position="214"/>
    </location>
</feature>
<protein>
    <recommendedName>
        <fullName evidence="3">histidine kinase</fullName>
        <ecNumber evidence="3">2.7.13.3</ecNumber>
    </recommendedName>
</protein>
<dbReference type="InterPro" id="IPR003661">
    <property type="entry name" value="HisK_dim/P_dom"/>
</dbReference>
<dbReference type="PRINTS" id="PR00344">
    <property type="entry name" value="BCTRLSENSOR"/>
</dbReference>
<gene>
    <name evidence="12" type="ORF">WNY58_14240</name>
</gene>
<name>A0ABU9TV04_9GAMM</name>
<evidence type="ECO:0000259" key="10">
    <source>
        <dbReference type="PROSITE" id="PS50109"/>
    </source>
</evidence>
<dbReference type="Gene3D" id="1.10.287.130">
    <property type="match status" value="1"/>
</dbReference>
<organism evidence="12 13">
    <name type="scientific">Neptuniibacter pectenicola</name>
    <dbReference type="NCBI Taxonomy" id="1806669"/>
    <lineage>
        <taxon>Bacteria</taxon>
        <taxon>Pseudomonadati</taxon>
        <taxon>Pseudomonadota</taxon>
        <taxon>Gammaproteobacteria</taxon>
        <taxon>Oceanospirillales</taxon>
        <taxon>Oceanospirillaceae</taxon>
        <taxon>Neptuniibacter</taxon>
    </lineage>
</organism>
<keyword evidence="5" id="KW-0808">Transferase</keyword>
<evidence type="ECO:0000313" key="12">
    <source>
        <dbReference type="EMBL" id="MEM5537545.1"/>
    </source>
</evidence>
<dbReference type="InterPro" id="IPR004358">
    <property type="entry name" value="Sig_transdc_His_kin-like_C"/>
</dbReference>
<dbReference type="EC" id="2.7.13.3" evidence="3"/>
<dbReference type="InterPro" id="IPR003660">
    <property type="entry name" value="HAMP_dom"/>
</dbReference>
<sequence length="517" mass="57450">MSQPTVNRSPLTRTLSSKLSIALILILISSSVAMFLAGQFWMKQYNEEITQKINASIAMYITDAYELIGKDDEKPKLDVIKELSRQAMIINPIAEVYLLDSTGRIIAHALPEASIQQRTIPLDPIKAFINGDAVFPLHGVDPRDPTQTKIFSAAQVPNSGAAQGYLYVVLGSKIYQEMGKDIKSSHSRSMAVMTLSMIGLAAVIAGVLIFSLLINPLNKLSKRIGQFSEQQRGNTRGRKHSSLSHSLSQQATSPPAKDEIDQLQQTFGQMTAQIEQQFDQLKDADNSRRELIANVSHDLRTPLASAQGYLETLLIKDKQLSQNERLHYLKTAISSTTRLGQLIGDLFELSKLEAINVAPKFETFSLAELVYDTLQELELELKDKGIHYQVIMPNHSLNVHADISLIQRVFENLIRNAIAYTPQNGNIVFQLEPQATFTTKAIKISISDNGAGISQDDLPHIFERFYTNPDKSREAHNSTGLGLAIVKRILELHNSPIKVHSTLNQGTCFEFSLPFAT</sequence>
<feature type="transmembrane region" description="Helical" evidence="9">
    <location>
        <begin position="20"/>
        <end position="42"/>
    </location>
</feature>
<evidence type="ECO:0000256" key="2">
    <source>
        <dbReference type="ARBA" id="ARBA00004370"/>
    </source>
</evidence>
<reference evidence="12 13" key="1">
    <citation type="submission" date="2024-03" db="EMBL/GenBank/DDBJ databases">
        <title>Community enrichment and isolation of bacterial strains for fucoidan degradation.</title>
        <authorList>
            <person name="Sichert A."/>
        </authorList>
    </citation>
    <scope>NUCLEOTIDE SEQUENCE [LARGE SCALE GENOMIC DNA]</scope>
    <source>
        <strain evidence="12 13">AS76</strain>
    </source>
</reference>
<dbReference type="SMART" id="SM00387">
    <property type="entry name" value="HATPase_c"/>
    <property type="match status" value="1"/>
</dbReference>
<dbReference type="GO" id="GO:0016301">
    <property type="term" value="F:kinase activity"/>
    <property type="evidence" value="ECO:0007669"/>
    <property type="project" value="UniProtKB-KW"/>
</dbReference>
<dbReference type="PROSITE" id="PS50885">
    <property type="entry name" value="HAMP"/>
    <property type="match status" value="1"/>
</dbReference>
<dbReference type="SUPFAM" id="SSF47384">
    <property type="entry name" value="Homodimeric domain of signal transducing histidine kinase"/>
    <property type="match status" value="1"/>
</dbReference>
<keyword evidence="9" id="KW-0472">Membrane</keyword>
<dbReference type="Pfam" id="PF00512">
    <property type="entry name" value="HisKA"/>
    <property type="match status" value="1"/>
</dbReference>
<feature type="region of interest" description="Disordered" evidence="8">
    <location>
        <begin position="228"/>
        <end position="258"/>
    </location>
</feature>
<comment type="caution">
    <text evidence="12">The sequence shown here is derived from an EMBL/GenBank/DDBJ whole genome shotgun (WGS) entry which is preliminary data.</text>
</comment>
<evidence type="ECO:0000313" key="13">
    <source>
        <dbReference type="Proteomes" id="UP001449225"/>
    </source>
</evidence>
<dbReference type="InterPro" id="IPR003594">
    <property type="entry name" value="HATPase_dom"/>
</dbReference>
<keyword evidence="6 12" id="KW-0418">Kinase</keyword>
<dbReference type="RefSeq" id="WP_342854869.1">
    <property type="nucleotide sequence ID" value="NZ_JBBMRA010000016.1"/>
</dbReference>
<accession>A0ABU9TV04</accession>
<dbReference type="Pfam" id="PF02518">
    <property type="entry name" value="HATPase_c"/>
    <property type="match status" value="1"/>
</dbReference>
<dbReference type="Proteomes" id="UP001449225">
    <property type="component" value="Unassembled WGS sequence"/>
</dbReference>
<keyword evidence="9" id="KW-1133">Transmembrane helix</keyword>
<dbReference type="CDD" id="cd00075">
    <property type="entry name" value="HATPase"/>
    <property type="match status" value="1"/>
</dbReference>
<dbReference type="InterPro" id="IPR036890">
    <property type="entry name" value="HATPase_C_sf"/>
</dbReference>
<dbReference type="EMBL" id="JBBMRA010000016">
    <property type="protein sequence ID" value="MEM5537545.1"/>
    <property type="molecule type" value="Genomic_DNA"/>
</dbReference>
<dbReference type="SUPFAM" id="SSF55874">
    <property type="entry name" value="ATPase domain of HSP90 chaperone/DNA topoisomerase II/histidine kinase"/>
    <property type="match status" value="1"/>
</dbReference>
<feature type="domain" description="HAMP" evidence="11">
    <location>
        <begin position="211"/>
        <end position="279"/>
    </location>
</feature>
<evidence type="ECO:0000256" key="3">
    <source>
        <dbReference type="ARBA" id="ARBA00012438"/>
    </source>
</evidence>
<evidence type="ECO:0000256" key="7">
    <source>
        <dbReference type="ARBA" id="ARBA00023012"/>
    </source>
</evidence>
<evidence type="ECO:0000256" key="8">
    <source>
        <dbReference type="SAM" id="MobiDB-lite"/>
    </source>
</evidence>
<evidence type="ECO:0000256" key="6">
    <source>
        <dbReference type="ARBA" id="ARBA00022777"/>
    </source>
</evidence>
<keyword evidence="13" id="KW-1185">Reference proteome</keyword>
<evidence type="ECO:0000256" key="5">
    <source>
        <dbReference type="ARBA" id="ARBA00022679"/>
    </source>
</evidence>